<keyword evidence="6" id="KW-1185">Reference proteome</keyword>
<evidence type="ECO:0000313" key="6">
    <source>
        <dbReference type="Proteomes" id="UP000199437"/>
    </source>
</evidence>
<dbReference type="AlphaFoldDB" id="A0A1I0QGW4"/>
<dbReference type="PANTHER" id="PTHR36842">
    <property type="entry name" value="PROTEIN TOLB HOMOLOG"/>
    <property type="match status" value="1"/>
</dbReference>
<evidence type="ECO:0000259" key="4">
    <source>
        <dbReference type="Pfam" id="PF01979"/>
    </source>
</evidence>
<protein>
    <submittedName>
        <fullName evidence="5">Imidazolonepropionase</fullName>
    </submittedName>
</protein>
<gene>
    <name evidence="5" type="ORF">SAMN05216290_2319</name>
</gene>
<dbReference type="Pfam" id="PF01979">
    <property type="entry name" value="Amidohydro_1"/>
    <property type="match status" value="1"/>
</dbReference>
<feature type="region of interest" description="Disordered" evidence="2">
    <location>
        <begin position="698"/>
        <end position="731"/>
    </location>
</feature>
<dbReference type="GeneID" id="99987021"/>
<dbReference type="Proteomes" id="UP000199437">
    <property type="component" value="Unassembled WGS sequence"/>
</dbReference>
<organism evidence="5 6">
    <name type="scientific">Roseivirga pacifica</name>
    <dbReference type="NCBI Taxonomy" id="1267423"/>
    <lineage>
        <taxon>Bacteria</taxon>
        <taxon>Pseudomonadati</taxon>
        <taxon>Bacteroidota</taxon>
        <taxon>Cytophagia</taxon>
        <taxon>Cytophagales</taxon>
        <taxon>Roseivirgaceae</taxon>
        <taxon>Roseivirga</taxon>
    </lineage>
</organism>
<dbReference type="SUPFAM" id="SSF69304">
    <property type="entry name" value="Tricorn protease N-terminal domain"/>
    <property type="match status" value="1"/>
</dbReference>
<name>A0A1I0QGW4_9BACT</name>
<dbReference type="OrthoDB" id="9815657at2"/>
<dbReference type="SUPFAM" id="SSF51338">
    <property type="entry name" value="Composite domain of metallo-dependent hydrolases"/>
    <property type="match status" value="1"/>
</dbReference>
<dbReference type="InterPro" id="IPR006680">
    <property type="entry name" value="Amidohydro-rel"/>
</dbReference>
<reference evidence="6" key="1">
    <citation type="submission" date="2016-10" db="EMBL/GenBank/DDBJ databases">
        <authorList>
            <person name="Varghese N."/>
            <person name="Submissions S."/>
        </authorList>
    </citation>
    <scope>NUCLEOTIDE SEQUENCE [LARGE SCALE GENOMIC DNA]</scope>
    <source>
        <strain evidence="6">CGMCC 1.12402</strain>
    </source>
</reference>
<keyword evidence="3" id="KW-0732">Signal</keyword>
<feature type="compositionally biased region" description="Acidic residues" evidence="2">
    <location>
        <begin position="704"/>
        <end position="716"/>
    </location>
</feature>
<dbReference type="InterPro" id="IPR011042">
    <property type="entry name" value="6-blade_b-propeller_TolB-like"/>
</dbReference>
<dbReference type="Pfam" id="PF26550">
    <property type="entry name" value="Tricorn_2nd"/>
    <property type="match status" value="1"/>
</dbReference>
<feature type="compositionally biased region" description="Basic and acidic residues" evidence="2">
    <location>
        <begin position="717"/>
        <end position="731"/>
    </location>
</feature>
<evidence type="ECO:0000256" key="3">
    <source>
        <dbReference type="SAM" id="SignalP"/>
    </source>
</evidence>
<dbReference type="RefSeq" id="WP_090258742.1">
    <property type="nucleotide sequence ID" value="NZ_FOIR01000002.1"/>
</dbReference>
<feature type="domain" description="Amidohydrolase-related" evidence="4">
    <location>
        <begin position="1027"/>
        <end position="1133"/>
    </location>
</feature>
<dbReference type="Gene3D" id="2.30.40.10">
    <property type="entry name" value="Urease, subunit C, domain 1"/>
    <property type="match status" value="2"/>
</dbReference>
<evidence type="ECO:0000256" key="1">
    <source>
        <dbReference type="ARBA" id="ARBA00009820"/>
    </source>
</evidence>
<dbReference type="InterPro" id="IPR011659">
    <property type="entry name" value="WD40"/>
</dbReference>
<dbReference type="SUPFAM" id="SSF82171">
    <property type="entry name" value="DPP6 N-terminal domain-like"/>
    <property type="match status" value="1"/>
</dbReference>
<feature type="region of interest" description="Disordered" evidence="2">
    <location>
        <begin position="575"/>
        <end position="596"/>
    </location>
</feature>
<proteinExistence type="inferred from homology"/>
<sequence length="1167" mass="129811">MINQSQLVAVFQRKRFLNTLLILCFIAAPIQAKSLWQDDKKDTTEKGQTTYKDLPLKAERTLSFNTKEGTWVSVDVSPDGQTIIFDMLGDLYTMPIGGGKATRITDGMAYDTHPRYSPDGKSIVFTSDRSGSDNAWIMELETEETTQITKGNNEWVQSAEWSPDGEYVVVTKGRRNLKLFMYHKNGGGGFQLIREPSNLKTIEPAFSADGRYIYYAQRRGAWNYNAQLPQYQIGVYDRENGQNATITSRYGSAFSPTLSPDGKWLVYGSRYEDNTGLVKRNLATGDEDWLAYPVQRDEQESIAPLGVLPAMSFTPDSKHIIASWDGKLYKVAIDGGGATEIPLDVDVELEMGPRLKFEYPISDEEDMVVTQIRDGVPSPDGSKLAFTSLNKLYVMSIPDGEPKRLTEFDFTEAMPTWSPDGKSIAFATWSDTEGGSIYKVNVEGRPRPVKLTKESAIYQTPVFNTDGSRIVFTKGSAQNLMDAEGPGAPRASEDLAWIAADGGDINFIMKTRGKGAPHFVKGDDRIYLSGYQGLSSVRWDGTDEKTIVNITGITTFGSTPEDHHNYEVYNPWSEGAGHGGTSLQEGDGWRENNPPSRAGVIFMAPEGDKALAQVNNDIYVVTVPKLGQTPTISVSNPQSSQFPSWKLTEIGGEFPAWSADAKKVHWSIGNAHFIYDLDEAEAYADSVKVAKKEAEEAKKKAEEEKTEEDKDEEEDKAGEKEEKKEEKKDEGYQPVEFRVEVMAKKDIPEGVALLKGARIITMNGDEVIENGDVLIENARIKAVGPSGSLEVPRKAEVINMSGKTIVPGFIDTHAHMWPTWGLHKNQVWIYAANLAYGVTATRDPQTATTDVLTYSDLVETGELYGPRVYSTGPGVGYWMYNLKSLEHTKKVLKQYSEYYNTKTIKMYLVGNRQHRQWIIEASKEQQLMPTTEGGLDFKLNMTQLIDGYPGHEHSLPIAPLYKDVTYAVAESKMAYTPTLLVSYGGPWAENYYYSRENPYHDQKLAHFTPYAELAAKSRRRPGWFMDEEHVFQKHAEGVKAVLDQGGIAGVGSHGQLQGLGYHWELWSIASGGMSALDALKVATIHGATALGLEGDLGSIEAGKLADLVILNENPLDNIRNTNKIHQVMKNGRLYNANTLDEVYPRKQKAETFYWHTAKPQGLPGMKK</sequence>
<dbReference type="Gene3D" id="2.120.10.30">
    <property type="entry name" value="TolB, C-terminal domain"/>
    <property type="match status" value="3"/>
</dbReference>
<comment type="similarity">
    <text evidence="1">Belongs to the TolB family.</text>
</comment>
<dbReference type="STRING" id="1267423.SAMN05216290_2319"/>
<accession>A0A1I0QGW4</accession>
<evidence type="ECO:0000313" key="5">
    <source>
        <dbReference type="EMBL" id="SEW26164.1"/>
    </source>
</evidence>
<dbReference type="InterPro" id="IPR032466">
    <property type="entry name" value="Metal_Hydrolase"/>
</dbReference>
<dbReference type="SUPFAM" id="SSF51556">
    <property type="entry name" value="Metallo-dependent hydrolases"/>
    <property type="match status" value="1"/>
</dbReference>
<feature type="chain" id="PRO_5011744015" evidence="3">
    <location>
        <begin position="33"/>
        <end position="1167"/>
    </location>
</feature>
<dbReference type="InterPro" id="IPR011059">
    <property type="entry name" value="Metal-dep_hydrolase_composite"/>
</dbReference>
<feature type="signal peptide" evidence="3">
    <location>
        <begin position="1"/>
        <end position="32"/>
    </location>
</feature>
<dbReference type="PANTHER" id="PTHR36842:SF1">
    <property type="entry name" value="PROTEIN TOLB"/>
    <property type="match status" value="1"/>
</dbReference>
<dbReference type="Pfam" id="PF07676">
    <property type="entry name" value="PD40"/>
    <property type="match status" value="1"/>
</dbReference>
<dbReference type="GO" id="GO:0016810">
    <property type="term" value="F:hydrolase activity, acting on carbon-nitrogen (but not peptide) bonds"/>
    <property type="evidence" value="ECO:0007669"/>
    <property type="project" value="InterPro"/>
</dbReference>
<dbReference type="EMBL" id="FOIR01000002">
    <property type="protein sequence ID" value="SEW26164.1"/>
    <property type="molecule type" value="Genomic_DNA"/>
</dbReference>
<evidence type="ECO:0000256" key="2">
    <source>
        <dbReference type="SAM" id="MobiDB-lite"/>
    </source>
</evidence>